<dbReference type="EMBL" id="JARVKF010000429">
    <property type="protein sequence ID" value="KAK9414104.1"/>
    <property type="molecule type" value="Genomic_DNA"/>
</dbReference>
<organism evidence="1 2">
    <name type="scientific">Seiridium unicorne</name>
    <dbReference type="NCBI Taxonomy" id="138068"/>
    <lineage>
        <taxon>Eukaryota</taxon>
        <taxon>Fungi</taxon>
        <taxon>Dikarya</taxon>
        <taxon>Ascomycota</taxon>
        <taxon>Pezizomycotina</taxon>
        <taxon>Sordariomycetes</taxon>
        <taxon>Xylariomycetidae</taxon>
        <taxon>Amphisphaeriales</taxon>
        <taxon>Sporocadaceae</taxon>
        <taxon>Seiridium</taxon>
    </lineage>
</organism>
<name>A0ABR2UIB0_9PEZI</name>
<keyword evidence="2" id="KW-1185">Reference proteome</keyword>
<gene>
    <name evidence="1" type="ORF">SUNI508_02203</name>
</gene>
<sequence length="80" mass="8587">MQRISQDLAPASPVSFFLAEADVFASSLLLATFFCRYSLSEARPSKVNSAKCFTASPSQEPVTIKTDDADEVRGPALDDG</sequence>
<comment type="caution">
    <text evidence="1">The sequence shown here is derived from an EMBL/GenBank/DDBJ whole genome shotgun (WGS) entry which is preliminary data.</text>
</comment>
<evidence type="ECO:0000313" key="2">
    <source>
        <dbReference type="Proteomes" id="UP001408356"/>
    </source>
</evidence>
<accession>A0ABR2UIB0</accession>
<proteinExistence type="predicted"/>
<protein>
    <submittedName>
        <fullName evidence="1">Uncharacterized protein</fullName>
    </submittedName>
</protein>
<reference evidence="1 2" key="1">
    <citation type="journal article" date="2024" name="J. Plant Pathol.">
        <title>Sequence and assembly of the genome of Seiridium unicorne, isolate CBS 538.82, causal agent of cypress canker disease.</title>
        <authorList>
            <person name="Scali E."/>
            <person name="Rocca G.D."/>
            <person name="Danti R."/>
            <person name="Garbelotto M."/>
            <person name="Barberini S."/>
            <person name="Baroncelli R."/>
            <person name="Emiliani G."/>
        </authorList>
    </citation>
    <scope>NUCLEOTIDE SEQUENCE [LARGE SCALE GENOMIC DNA]</scope>
    <source>
        <strain evidence="1 2">BM-138-508</strain>
    </source>
</reference>
<evidence type="ECO:0000313" key="1">
    <source>
        <dbReference type="EMBL" id="KAK9414104.1"/>
    </source>
</evidence>
<dbReference type="Proteomes" id="UP001408356">
    <property type="component" value="Unassembled WGS sequence"/>
</dbReference>